<evidence type="ECO:0000256" key="3">
    <source>
        <dbReference type="ARBA" id="ARBA00026121"/>
    </source>
</evidence>
<protein>
    <recommendedName>
        <fullName evidence="3">long-chain-fatty-acid--CoA ligase</fullName>
        <ecNumber evidence="3">6.2.1.3</ecNumber>
    </recommendedName>
</protein>
<dbReference type="PANTHER" id="PTHR43272">
    <property type="entry name" value="LONG-CHAIN-FATTY-ACID--COA LIGASE"/>
    <property type="match status" value="1"/>
</dbReference>
<proteinExistence type="predicted"/>
<dbReference type="GO" id="GO:0004467">
    <property type="term" value="F:long-chain fatty acid-CoA ligase activity"/>
    <property type="evidence" value="ECO:0007669"/>
    <property type="project" value="UniProtKB-EC"/>
</dbReference>
<keyword evidence="2" id="KW-0443">Lipid metabolism</keyword>
<comment type="caution">
    <text evidence="5">The sequence shown here is derived from an EMBL/GenBank/DDBJ whole genome shotgun (WGS) entry which is preliminary data.</text>
</comment>
<reference evidence="5 6" key="1">
    <citation type="submission" date="2024-08" db="EMBL/GenBank/DDBJ databases">
        <title>Gnathostoma spinigerum genome.</title>
        <authorList>
            <person name="Gonzalez-Bertolin B."/>
            <person name="Monzon S."/>
            <person name="Zaballos A."/>
            <person name="Jimenez P."/>
            <person name="Dekumyoy P."/>
            <person name="Varona S."/>
            <person name="Cuesta I."/>
            <person name="Sumanam S."/>
            <person name="Adisakwattana P."/>
            <person name="Gasser R.B."/>
            <person name="Hernandez-Gonzalez A."/>
            <person name="Young N.D."/>
            <person name="Perteguer M.J."/>
        </authorList>
    </citation>
    <scope>NUCLEOTIDE SEQUENCE [LARGE SCALE GENOMIC DNA]</scope>
    <source>
        <strain evidence="5">AL3</strain>
        <tissue evidence="5">Liver</tissue>
    </source>
</reference>
<keyword evidence="1" id="KW-0436">Ligase</keyword>
<keyword evidence="2" id="KW-0276">Fatty acid metabolism</keyword>
<dbReference type="InterPro" id="IPR042099">
    <property type="entry name" value="ANL_N_sf"/>
</dbReference>
<dbReference type="Proteomes" id="UP001608902">
    <property type="component" value="Unassembled WGS sequence"/>
</dbReference>
<accession>A0ABD6EF24</accession>
<organism evidence="5 6">
    <name type="scientific">Gnathostoma spinigerum</name>
    <dbReference type="NCBI Taxonomy" id="75299"/>
    <lineage>
        <taxon>Eukaryota</taxon>
        <taxon>Metazoa</taxon>
        <taxon>Ecdysozoa</taxon>
        <taxon>Nematoda</taxon>
        <taxon>Chromadorea</taxon>
        <taxon>Rhabditida</taxon>
        <taxon>Spirurina</taxon>
        <taxon>Gnathostomatomorpha</taxon>
        <taxon>Gnathostomatoidea</taxon>
        <taxon>Gnathostomatidae</taxon>
        <taxon>Gnathostoma</taxon>
    </lineage>
</organism>
<evidence type="ECO:0000259" key="4">
    <source>
        <dbReference type="Pfam" id="PF00501"/>
    </source>
</evidence>
<gene>
    <name evidence="5" type="ORF">AB6A40_005314</name>
</gene>
<keyword evidence="6" id="KW-1185">Reference proteome</keyword>
<dbReference type="EC" id="6.2.1.3" evidence="3"/>
<evidence type="ECO:0000256" key="2">
    <source>
        <dbReference type="ARBA" id="ARBA00022832"/>
    </source>
</evidence>
<name>A0ABD6EF24_9BILA</name>
<feature type="domain" description="AMP-dependent synthetase/ligase" evidence="4">
    <location>
        <begin position="1"/>
        <end position="406"/>
    </location>
</feature>
<dbReference type="Pfam" id="PF00501">
    <property type="entry name" value="AMP-binding"/>
    <property type="match status" value="1"/>
</dbReference>
<dbReference type="SUPFAM" id="SSF56801">
    <property type="entry name" value="Acetyl-CoA synthetase-like"/>
    <property type="match status" value="1"/>
</dbReference>
<dbReference type="Gene3D" id="3.40.50.12780">
    <property type="entry name" value="N-terminal domain of ligase-like"/>
    <property type="match status" value="1"/>
</dbReference>
<dbReference type="InterPro" id="IPR000873">
    <property type="entry name" value="AMP-dep_synth/lig_dom"/>
</dbReference>
<dbReference type="PROSITE" id="PS00455">
    <property type="entry name" value="AMP_BINDING"/>
    <property type="match status" value="1"/>
</dbReference>
<evidence type="ECO:0000313" key="6">
    <source>
        <dbReference type="Proteomes" id="UP001608902"/>
    </source>
</evidence>
<sequence length="598" mass="67374">MSYTTVLRDAHHMGSALLDFGLRPGRSTRVGIAGITSARYIVAQYALMCYSMVNVPLYYNCKIEHICGIINNCEIEVVFCDSVARAESFAECAKSGCMDHLKILIVMNPEKAIDGGMCDYSDRIKIYDWDYVIKLGEANRRPISPPSSSDIFVICHTSGTTGIPKGVQLSHQALIASMGSLYVQWCVKPHTMKFDHNDLYLSFLPLAHVYEQLLQAFVTFVGARICVFGGNMKEIINDMTFYEPTIIALVPSLLCKFYERIHEGIKRENILKRFAFWVAIKYKMHLLSKGRLRYDTFCDRKILRSIHIKFGGKLRMITSGGAPIARNVKDFSRIIYGCPLFEGYGQTECTGAGTISLPFDTRNDNVGGPAPWAQIKLTDVENMGYFSGEDVGEVCFRGAALMSGYFKDEEGTKRTIDDDGWLHTGDIGQWLPNGALKIIDRKNHIFKLAQGDFVSPEQIESVYLQSPLVKQIFVAGSPLRKHLVAIISVDEKAIRELCRSTKDKRLQINVSSSATTKEFLSDKQVRNVVLNNLQEFGTSQGLTRIEQIHNVYLTDEEFTAECGLLTPTLKIRREQFRNKFAKVIEDLHSEEDGQTSFR</sequence>
<dbReference type="AlphaFoldDB" id="A0ABD6EF24"/>
<dbReference type="EMBL" id="JBGFUD010003336">
    <property type="protein sequence ID" value="MFH4978605.1"/>
    <property type="molecule type" value="Genomic_DNA"/>
</dbReference>
<evidence type="ECO:0000313" key="5">
    <source>
        <dbReference type="EMBL" id="MFH4978605.1"/>
    </source>
</evidence>
<evidence type="ECO:0000256" key="1">
    <source>
        <dbReference type="ARBA" id="ARBA00022598"/>
    </source>
</evidence>
<dbReference type="PANTHER" id="PTHR43272:SF89">
    <property type="entry name" value="LONG-CHAIN-FATTY-ACID--COA LIGASE"/>
    <property type="match status" value="1"/>
</dbReference>
<dbReference type="InterPro" id="IPR020845">
    <property type="entry name" value="AMP-binding_CS"/>
</dbReference>